<keyword evidence="4" id="KW-0479">Metal-binding</keyword>
<dbReference type="AlphaFoldDB" id="A0A2R5G3T9"/>
<organism evidence="12 13">
    <name type="scientific">Hondaea fermentalgiana</name>
    <dbReference type="NCBI Taxonomy" id="2315210"/>
    <lineage>
        <taxon>Eukaryota</taxon>
        <taxon>Sar</taxon>
        <taxon>Stramenopiles</taxon>
        <taxon>Bigyra</taxon>
        <taxon>Labyrinthulomycetes</taxon>
        <taxon>Thraustochytrida</taxon>
        <taxon>Thraustochytriidae</taxon>
        <taxon>Hondaea</taxon>
    </lineage>
</organism>
<feature type="domain" description="Cyclic nucleotide-binding" evidence="11">
    <location>
        <begin position="502"/>
        <end position="671"/>
    </location>
</feature>
<dbReference type="FunFam" id="3.60.15.10:FF:000029">
    <property type="entry name" value="Cyclic nucleotide-binding domain protein"/>
    <property type="match status" value="1"/>
</dbReference>
<evidence type="ECO:0000256" key="5">
    <source>
        <dbReference type="ARBA" id="ARBA00022737"/>
    </source>
</evidence>
<keyword evidence="7" id="KW-0378">Hydrolase</keyword>
<dbReference type="GO" id="GO:0016787">
    <property type="term" value="F:hydrolase activity"/>
    <property type="evidence" value="ECO:0007669"/>
    <property type="project" value="UniProtKB-KW"/>
</dbReference>
<dbReference type="GO" id="GO:0005952">
    <property type="term" value="C:cAMP-dependent protein kinase complex"/>
    <property type="evidence" value="ECO:0007669"/>
    <property type="project" value="InterPro"/>
</dbReference>
<evidence type="ECO:0000256" key="9">
    <source>
        <dbReference type="ARBA" id="ARBA00061002"/>
    </source>
</evidence>
<dbReference type="Gene3D" id="3.60.15.10">
    <property type="entry name" value="Ribonuclease Z/Hydroxyacylglutathione hydrolase-like"/>
    <property type="match status" value="1"/>
</dbReference>
<dbReference type="InterPro" id="IPR036866">
    <property type="entry name" value="RibonucZ/Hydroxyglut_hydro"/>
</dbReference>
<dbReference type="PROSITE" id="PS50042">
    <property type="entry name" value="CNMP_BINDING_3"/>
    <property type="match status" value="2"/>
</dbReference>
<evidence type="ECO:0000256" key="6">
    <source>
        <dbReference type="ARBA" id="ARBA00022741"/>
    </source>
</evidence>
<dbReference type="InParanoid" id="A0A2R5G3T9"/>
<accession>A0A2R5G3T9</accession>
<evidence type="ECO:0000256" key="10">
    <source>
        <dbReference type="SAM" id="MobiDB-lite"/>
    </source>
</evidence>
<comment type="subcellular location">
    <subcellularLocation>
        <location evidence="2">Cytoplasm</location>
    </subcellularLocation>
</comment>
<dbReference type="OrthoDB" id="421226at2759"/>
<dbReference type="SMART" id="SM00849">
    <property type="entry name" value="Lactamase_B"/>
    <property type="match status" value="1"/>
</dbReference>
<comment type="caution">
    <text evidence="12">The sequence shown here is derived from an EMBL/GenBank/DDBJ whole genome shotgun (WGS) entry which is preliminary data.</text>
</comment>
<dbReference type="InterPro" id="IPR001279">
    <property type="entry name" value="Metallo-B-lactamas"/>
</dbReference>
<dbReference type="CDD" id="cd07738">
    <property type="entry name" value="DdPDE5-like_MBL-fold"/>
    <property type="match status" value="1"/>
</dbReference>
<dbReference type="EMBL" id="BEYU01000014">
    <property type="protein sequence ID" value="GBG25706.1"/>
    <property type="molecule type" value="Genomic_DNA"/>
</dbReference>
<evidence type="ECO:0000256" key="4">
    <source>
        <dbReference type="ARBA" id="ARBA00022723"/>
    </source>
</evidence>
<feature type="domain" description="Cyclic nucleotide-binding" evidence="11">
    <location>
        <begin position="683"/>
        <end position="728"/>
    </location>
</feature>
<evidence type="ECO:0000256" key="8">
    <source>
        <dbReference type="ARBA" id="ARBA00022842"/>
    </source>
</evidence>
<keyword evidence="13" id="KW-1185">Reference proteome</keyword>
<dbReference type="PANTHER" id="PTHR11635:SF152">
    <property type="entry name" value="CAMP-DEPENDENT PROTEIN KINASE TYPE I REGULATORY SUBUNIT-RELATED"/>
    <property type="match status" value="1"/>
</dbReference>
<comment type="cofactor">
    <cofactor evidence="1">
        <name>Mg(2+)</name>
        <dbReference type="ChEBI" id="CHEBI:18420"/>
    </cofactor>
</comment>
<dbReference type="Proteomes" id="UP000241890">
    <property type="component" value="Unassembled WGS sequence"/>
</dbReference>
<dbReference type="GO" id="GO:0005829">
    <property type="term" value="C:cytosol"/>
    <property type="evidence" value="ECO:0007669"/>
    <property type="project" value="UniProtKB-ARBA"/>
</dbReference>
<comment type="similarity">
    <text evidence="9">Belongs to the metallo-beta-lactamase superfamily. cNMP phosphodiesterase family.</text>
</comment>
<evidence type="ECO:0000313" key="12">
    <source>
        <dbReference type="EMBL" id="GBG25706.1"/>
    </source>
</evidence>
<sequence>MSEDGDNDTDSMASQPQVVYDLPRGGKIVMTEIGPIQFGIPPETIKDSMVLGLGIPAFFVVPTERFVKKFGPSQGVNVAEFEFPAYCNFFFKNGKRVCLVVNDEDVKTRIQNVFQETLLGPREWDPEVDFAPDYPVHKRPDLVKELEYFRHFGDKLITVDLLLSFAIFDETSRRVKLPSEDGSTFVEILMHDEKYIVFDAEGNEIAIIDERVRIPHSPSPEAVLDAPVFKPPLFGVTVLGSSHGFDPKGSTSGYVLWMNRRGLMVDPPPNSSVLLQENNIAPSLIDAVIVTHCHADHDAGTFQKILQEGKVTLMTTPTIHGCFLRKYAALSGLDESFLTTVFSFRPVRVGADVKCRGGVLRFFYSLHSIPCVGFEAFFGGRSIVFSADHMNDPTRIQQLCEDGVLSPGRRDALLEFPWDRDLILHEAGVPPIHTPMETLSALPDDVKKRLYVVHVSLDKIPEGSGLRAAIPGVEHTISLDGVEEPPHSRALEILDLVSSIPLFSHLTVKHASDILSFCRTEEIRAGECILRKGDIGSCFYAVMSGRCEVRVVDNRKVCKERAASVRDEEEEKGNQTTRSEDAAPSKPGSTAAGAPIANPRESPRKTTTVKTYYAGDYFGEQALISENSLRTADIFAIVDVTLLKFEREDFRWMLQGTDVIQRMDHLVGMRQSGSWATIGANSLLRMLSESQKTQLETIFERRIFREGESIWNVGDPIEYACVVETGRLCCSDPTSLLPTSGPTGGPPPPQVLQASQTSPREASAAPQRQGRRDRRQSARYSFSGNNTYTRGALILETDAMLDNKPHNLKLEALETTSCLLIPRAGLLEFFKGNPGFLLSVIHTRCIT</sequence>
<dbReference type="PROSITE" id="PS00889">
    <property type="entry name" value="CNMP_BINDING_2"/>
    <property type="match status" value="1"/>
</dbReference>
<dbReference type="SUPFAM" id="SSF51206">
    <property type="entry name" value="cAMP-binding domain-like"/>
    <property type="match status" value="2"/>
</dbReference>
<keyword evidence="8" id="KW-0460">Magnesium</keyword>
<dbReference type="PANTHER" id="PTHR11635">
    <property type="entry name" value="CAMP-DEPENDENT PROTEIN KINASE REGULATORY CHAIN"/>
    <property type="match status" value="1"/>
</dbReference>
<dbReference type="InterPro" id="IPR050503">
    <property type="entry name" value="cAMP-dep_PK_reg_su-like"/>
</dbReference>
<dbReference type="InterPro" id="IPR018490">
    <property type="entry name" value="cNMP-bd_dom_sf"/>
</dbReference>
<evidence type="ECO:0000313" key="13">
    <source>
        <dbReference type="Proteomes" id="UP000241890"/>
    </source>
</evidence>
<evidence type="ECO:0000256" key="7">
    <source>
        <dbReference type="ARBA" id="ARBA00022801"/>
    </source>
</evidence>
<dbReference type="Pfam" id="PF00027">
    <property type="entry name" value="cNMP_binding"/>
    <property type="match status" value="1"/>
</dbReference>
<protein>
    <submittedName>
        <fullName evidence="12">cGMP-dependent 3',5'-cGMP phosphodiesterase A</fullName>
    </submittedName>
</protein>
<dbReference type="SMART" id="SM00100">
    <property type="entry name" value="cNMP"/>
    <property type="match status" value="1"/>
</dbReference>
<dbReference type="Gene3D" id="2.60.120.10">
    <property type="entry name" value="Jelly Rolls"/>
    <property type="match status" value="2"/>
</dbReference>
<feature type="region of interest" description="Disordered" evidence="10">
    <location>
        <begin position="562"/>
        <end position="606"/>
    </location>
</feature>
<evidence type="ECO:0000256" key="3">
    <source>
        <dbReference type="ARBA" id="ARBA00022490"/>
    </source>
</evidence>
<dbReference type="Pfam" id="PF23023">
    <property type="entry name" value="Anti-Pycsar_Apyc1"/>
    <property type="match status" value="1"/>
</dbReference>
<dbReference type="CDD" id="cd00038">
    <property type="entry name" value="CAP_ED"/>
    <property type="match status" value="1"/>
</dbReference>
<keyword evidence="3" id="KW-0963">Cytoplasm</keyword>
<dbReference type="GO" id="GO:0034236">
    <property type="term" value="F:protein kinase A catalytic subunit binding"/>
    <property type="evidence" value="ECO:0007669"/>
    <property type="project" value="TreeGrafter"/>
</dbReference>
<dbReference type="InterPro" id="IPR014710">
    <property type="entry name" value="RmlC-like_jellyroll"/>
</dbReference>
<feature type="region of interest" description="Disordered" evidence="10">
    <location>
        <begin position="734"/>
        <end position="784"/>
    </location>
</feature>
<keyword evidence="6" id="KW-0547">Nucleotide-binding</keyword>
<dbReference type="GO" id="GO:0046872">
    <property type="term" value="F:metal ion binding"/>
    <property type="evidence" value="ECO:0007669"/>
    <property type="project" value="UniProtKB-KW"/>
</dbReference>
<dbReference type="InterPro" id="IPR018488">
    <property type="entry name" value="cNMP-bd_CS"/>
</dbReference>
<dbReference type="GO" id="GO:0030552">
    <property type="term" value="F:cAMP binding"/>
    <property type="evidence" value="ECO:0007669"/>
    <property type="project" value="TreeGrafter"/>
</dbReference>
<name>A0A2R5G3T9_9STRA</name>
<gene>
    <name evidence="12" type="ORF">FCC1311_019252</name>
</gene>
<dbReference type="SUPFAM" id="SSF56281">
    <property type="entry name" value="Metallo-hydrolase/oxidoreductase"/>
    <property type="match status" value="1"/>
</dbReference>
<evidence type="ECO:0000256" key="2">
    <source>
        <dbReference type="ARBA" id="ARBA00004496"/>
    </source>
</evidence>
<dbReference type="InterPro" id="IPR000595">
    <property type="entry name" value="cNMP-bd_dom"/>
</dbReference>
<proteinExistence type="inferred from homology"/>
<dbReference type="GO" id="GO:0004862">
    <property type="term" value="F:cAMP-dependent protein kinase inhibitor activity"/>
    <property type="evidence" value="ECO:0007669"/>
    <property type="project" value="TreeGrafter"/>
</dbReference>
<evidence type="ECO:0000259" key="11">
    <source>
        <dbReference type="PROSITE" id="PS50042"/>
    </source>
</evidence>
<keyword evidence="5" id="KW-0677">Repeat</keyword>
<reference evidence="12 13" key="1">
    <citation type="submission" date="2017-12" db="EMBL/GenBank/DDBJ databases">
        <title>Sequencing, de novo assembly and annotation of complete genome of a new Thraustochytrid species, strain FCC1311.</title>
        <authorList>
            <person name="Sedici K."/>
            <person name="Godart F."/>
            <person name="Aiese Cigliano R."/>
            <person name="Sanseverino W."/>
            <person name="Barakat M."/>
            <person name="Ortet P."/>
            <person name="Marechal E."/>
            <person name="Cagnac O."/>
            <person name="Amato A."/>
        </authorList>
    </citation>
    <scope>NUCLEOTIDE SEQUENCE [LARGE SCALE GENOMIC DNA]</scope>
</reference>
<evidence type="ECO:0000256" key="1">
    <source>
        <dbReference type="ARBA" id="ARBA00001946"/>
    </source>
</evidence>